<dbReference type="GO" id="GO:0005975">
    <property type="term" value="P:carbohydrate metabolic process"/>
    <property type="evidence" value="ECO:0007669"/>
    <property type="project" value="InterPro"/>
</dbReference>
<proteinExistence type="predicted"/>
<dbReference type="Gene3D" id="3.20.20.80">
    <property type="entry name" value="Glycosidases"/>
    <property type="match status" value="2"/>
</dbReference>
<organism evidence="1">
    <name type="scientific">Salix viminalis</name>
    <name type="common">Common osier</name>
    <name type="synonym">Basket willow</name>
    <dbReference type="NCBI Taxonomy" id="40686"/>
    <lineage>
        <taxon>Eukaryota</taxon>
        <taxon>Viridiplantae</taxon>
        <taxon>Streptophyta</taxon>
        <taxon>Embryophyta</taxon>
        <taxon>Tracheophyta</taxon>
        <taxon>Spermatophyta</taxon>
        <taxon>Magnoliopsida</taxon>
        <taxon>eudicotyledons</taxon>
        <taxon>Gunneridae</taxon>
        <taxon>Pentapetalae</taxon>
        <taxon>rosids</taxon>
        <taxon>fabids</taxon>
        <taxon>Malpighiales</taxon>
        <taxon>Salicaceae</taxon>
        <taxon>Saliceae</taxon>
        <taxon>Salix</taxon>
    </lineage>
</organism>
<reference evidence="1" key="1">
    <citation type="submission" date="2019-03" db="EMBL/GenBank/DDBJ databases">
        <authorList>
            <person name="Mank J."/>
            <person name="Almeida P."/>
        </authorList>
    </citation>
    <scope>NUCLEOTIDE SEQUENCE</scope>
    <source>
        <strain evidence="1">78183</strain>
    </source>
</reference>
<dbReference type="PANTHER" id="PTHR31490:SF3">
    <property type="entry name" value="GLYCOSYL HYDROLASE FAMILY 10 PROTEIN"/>
    <property type="match status" value="1"/>
</dbReference>
<evidence type="ECO:0000313" key="1">
    <source>
        <dbReference type="EMBL" id="VFU35955.1"/>
    </source>
</evidence>
<dbReference type="PANTHER" id="PTHR31490">
    <property type="entry name" value="GLYCOSYL HYDROLASE"/>
    <property type="match status" value="1"/>
</dbReference>
<dbReference type="AlphaFoldDB" id="A0A6N2L861"/>
<dbReference type="SUPFAM" id="SSF51445">
    <property type="entry name" value="(Trans)glycosidases"/>
    <property type="match status" value="1"/>
</dbReference>
<sequence length="119" mass="13732">MKICKKHISKDFPFGSAIASTILENLPYQNWFVERFNAAVFENELRFASKGSTIRHGYRTGPALKSVADSRFQSLMSKYKEEIIHCDVSNEMLHFDVYEQRLGPDATLNFYQIAYEADP</sequence>
<dbReference type="InterPro" id="IPR044846">
    <property type="entry name" value="GH10"/>
</dbReference>
<name>A0A6N2L861_SALVM</name>
<accession>A0A6N2L861</accession>
<dbReference type="GO" id="GO:0004553">
    <property type="term" value="F:hydrolase activity, hydrolyzing O-glycosyl compounds"/>
    <property type="evidence" value="ECO:0007669"/>
    <property type="project" value="InterPro"/>
</dbReference>
<gene>
    <name evidence="1" type="ORF">SVIM_LOCUS179414</name>
</gene>
<protein>
    <submittedName>
        <fullName evidence="1">Uncharacterized protein</fullName>
    </submittedName>
</protein>
<dbReference type="InterPro" id="IPR017853">
    <property type="entry name" value="GH"/>
</dbReference>
<dbReference type="EMBL" id="CAADRP010001112">
    <property type="protein sequence ID" value="VFU35955.1"/>
    <property type="molecule type" value="Genomic_DNA"/>
</dbReference>